<sequence>MAHLPVINPATGKQIGLIPETAVDEVPHFYEKARTAFEHWSGLSIEQRLSYLKKFQSVILEKIDETVDTIAKDTGKVPTDALVSDVMPVLDAIDHIVKHGPNVLSPKKVKTPLLLFGKKSYVEYMPRGVVLVISPWNYPFQLSLVPALSALAAGNAVIIKPSEVTPLVGQWIEELFQKAHFPEGTIQVGHGGKETGAAFTEGDPDYIFLRAL</sequence>
<protein>
    <submittedName>
        <fullName evidence="3">Aldehyde dehydrogenase family protein</fullName>
    </submittedName>
</protein>
<dbReference type="PANTHER" id="PTHR11699">
    <property type="entry name" value="ALDEHYDE DEHYDROGENASE-RELATED"/>
    <property type="match status" value="1"/>
</dbReference>
<gene>
    <name evidence="3" type="ORF">OE104_03960</name>
</gene>
<dbReference type="InterPro" id="IPR016161">
    <property type="entry name" value="Ald_DH/histidinol_DH"/>
</dbReference>
<dbReference type="InterPro" id="IPR016162">
    <property type="entry name" value="Ald_DH_N"/>
</dbReference>
<dbReference type="Pfam" id="PF00171">
    <property type="entry name" value="Aldedh"/>
    <property type="match status" value="1"/>
</dbReference>
<dbReference type="AlphaFoldDB" id="A0A9E8LVT2"/>
<dbReference type="Gene3D" id="3.40.605.10">
    <property type="entry name" value="Aldehyde Dehydrogenase, Chain A, domain 1"/>
    <property type="match status" value="1"/>
</dbReference>
<reference evidence="3" key="1">
    <citation type="submission" date="2022-09" db="EMBL/GenBank/DDBJ databases">
        <title>Complete Genomes of Fervidibacillus albus and Fervidibacillus halotolerans isolated from tidal flat sediments.</title>
        <authorList>
            <person name="Kwon K.K."/>
            <person name="Yang S.-H."/>
            <person name="Park M.J."/>
            <person name="Oh H.-M."/>
        </authorList>
    </citation>
    <scope>NUCLEOTIDE SEQUENCE</scope>
    <source>
        <strain evidence="3">MEBiC13591</strain>
    </source>
</reference>
<organism evidence="3 4">
    <name type="scientific">Fervidibacillus albus</name>
    <dbReference type="NCBI Taxonomy" id="2980026"/>
    <lineage>
        <taxon>Bacteria</taxon>
        <taxon>Bacillati</taxon>
        <taxon>Bacillota</taxon>
        <taxon>Bacilli</taxon>
        <taxon>Bacillales</taxon>
        <taxon>Bacillaceae</taxon>
        <taxon>Fervidibacillus</taxon>
    </lineage>
</organism>
<dbReference type="KEGG" id="faf:OE104_03960"/>
<dbReference type="RefSeq" id="WP_275418280.1">
    <property type="nucleotide sequence ID" value="NZ_CP106878.1"/>
</dbReference>
<proteinExistence type="predicted"/>
<evidence type="ECO:0000313" key="4">
    <source>
        <dbReference type="Proteomes" id="UP001164718"/>
    </source>
</evidence>
<evidence type="ECO:0000256" key="1">
    <source>
        <dbReference type="ARBA" id="ARBA00023002"/>
    </source>
</evidence>
<dbReference type="Proteomes" id="UP001164718">
    <property type="component" value="Chromosome"/>
</dbReference>
<dbReference type="InterPro" id="IPR015590">
    <property type="entry name" value="Aldehyde_DH_dom"/>
</dbReference>
<evidence type="ECO:0000259" key="2">
    <source>
        <dbReference type="Pfam" id="PF00171"/>
    </source>
</evidence>
<feature type="domain" description="Aldehyde dehydrogenase" evidence="2">
    <location>
        <begin position="4"/>
        <end position="201"/>
    </location>
</feature>
<dbReference type="EMBL" id="CP106878">
    <property type="protein sequence ID" value="WAA10489.1"/>
    <property type="molecule type" value="Genomic_DNA"/>
</dbReference>
<evidence type="ECO:0000313" key="3">
    <source>
        <dbReference type="EMBL" id="WAA10489.1"/>
    </source>
</evidence>
<keyword evidence="4" id="KW-1185">Reference proteome</keyword>
<dbReference type="SUPFAM" id="SSF53720">
    <property type="entry name" value="ALDH-like"/>
    <property type="match status" value="1"/>
</dbReference>
<accession>A0A9E8LVT2</accession>
<keyword evidence="1" id="KW-0560">Oxidoreductase</keyword>
<name>A0A9E8LVT2_9BACI</name>
<dbReference type="GO" id="GO:0016491">
    <property type="term" value="F:oxidoreductase activity"/>
    <property type="evidence" value="ECO:0007669"/>
    <property type="project" value="UniProtKB-KW"/>
</dbReference>